<reference evidence="3 4" key="1">
    <citation type="journal article" date="2019" name="Nat. Microbiol.">
        <title>Mediterranean grassland soil C-N compound turnover is dependent on rainfall and depth, and is mediated by genomically divergent microorganisms.</title>
        <authorList>
            <person name="Diamond S."/>
            <person name="Andeer P.F."/>
            <person name="Li Z."/>
            <person name="Crits-Christoph A."/>
            <person name="Burstein D."/>
            <person name="Anantharaman K."/>
            <person name="Lane K.R."/>
            <person name="Thomas B.C."/>
            <person name="Pan C."/>
            <person name="Northen T.R."/>
            <person name="Banfield J.F."/>
        </authorList>
    </citation>
    <scope>NUCLEOTIDE SEQUENCE [LARGE SCALE GENOMIC DNA]</scope>
    <source>
        <strain evidence="3">WS_8</strain>
    </source>
</reference>
<evidence type="ECO:0000256" key="1">
    <source>
        <dbReference type="SAM" id="MobiDB-lite"/>
    </source>
</evidence>
<dbReference type="InterPro" id="IPR013486">
    <property type="entry name" value="SpoIID/LytB"/>
</dbReference>
<gene>
    <name evidence="3" type="ORF">E6K78_11645</name>
</gene>
<protein>
    <submittedName>
        <fullName evidence="3">SpoIID/LytB domain-containing protein</fullName>
    </submittedName>
</protein>
<comment type="caution">
    <text evidence="3">The sequence shown here is derived from an EMBL/GenBank/DDBJ whole genome shotgun (WGS) entry which is preliminary data.</text>
</comment>
<proteinExistence type="predicted"/>
<dbReference type="Pfam" id="PF08486">
    <property type="entry name" value="SpoIID"/>
    <property type="match status" value="1"/>
</dbReference>
<sequence>MRPGGQRAGGDGSPARSRVGPRHAGRPGQRSARVRTGPTPAPVPPTPTTSTTPTTEPGPAPQLPERPSEPSIAVGLAWDLDAVTLDPVGAARITGRGTALLDAGATLAVSLEHDHAIATSVGNRVPWRATLAPGDTLWLEGSDGPAESPARLVRWQGKSWRGRFKIFLNPRGKLTLATVVPLETYLAGVIPGEIGALDESLIEAGRAQAIAARSYTLFYRGRRAAEGFDLYGTVEDQLYGPVENERPLATQCVASTAGRVALYDGTPIRANYCSTCGGITADVWEAWPAPPLPYLVSHLDRGAAGDYCESSPHHRWLEEWTVEEFAADLTHFAPAYGVRLPRGGLGELIDVRVASRSRSGRVWSLEVVTSRGRVTIPAYSIRQVLRRPGRPEAILRSTLFKIEVRRDPRSRRSLMVVASGAGSGHGVGLCQTGALGMARAGRTGEQILLHYYPSIEIGTLR</sequence>
<accession>A0A538TFT6</accession>
<evidence type="ECO:0000313" key="4">
    <source>
        <dbReference type="Proteomes" id="UP000316609"/>
    </source>
</evidence>
<dbReference type="GO" id="GO:0030435">
    <property type="term" value="P:sporulation resulting in formation of a cellular spore"/>
    <property type="evidence" value="ECO:0007669"/>
    <property type="project" value="InterPro"/>
</dbReference>
<feature type="domain" description="Sporulation stage II protein D amidase enhancer LytB N-terminal" evidence="2">
    <location>
        <begin position="172"/>
        <end position="263"/>
    </location>
</feature>
<evidence type="ECO:0000313" key="3">
    <source>
        <dbReference type="EMBL" id="TMQ62490.1"/>
    </source>
</evidence>
<dbReference type="AlphaFoldDB" id="A0A538TFT6"/>
<feature type="compositionally biased region" description="Gly residues" evidence="1">
    <location>
        <begin position="1"/>
        <end position="12"/>
    </location>
</feature>
<dbReference type="Proteomes" id="UP000316609">
    <property type="component" value="Unassembled WGS sequence"/>
</dbReference>
<dbReference type="EMBL" id="VBOY01000132">
    <property type="protein sequence ID" value="TMQ62490.1"/>
    <property type="molecule type" value="Genomic_DNA"/>
</dbReference>
<name>A0A538TFT6_UNCEI</name>
<dbReference type="NCBIfam" id="TIGR02669">
    <property type="entry name" value="SpoIID_LytB"/>
    <property type="match status" value="1"/>
</dbReference>
<evidence type="ECO:0000259" key="2">
    <source>
        <dbReference type="Pfam" id="PF08486"/>
    </source>
</evidence>
<dbReference type="InterPro" id="IPR013693">
    <property type="entry name" value="SpoIID/LytB_N"/>
</dbReference>
<feature type="region of interest" description="Disordered" evidence="1">
    <location>
        <begin position="1"/>
        <end position="69"/>
    </location>
</feature>
<organism evidence="3 4">
    <name type="scientific">Eiseniibacteriota bacterium</name>
    <dbReference type="NCBI Taxonomy" id="2212470"/>
    <lineage>
        <taxon>Bacteria</taxon>
        <taxon>Candidatus Eiseniibacteriota</taxon>
    </lineage>
</organism>